<dbReference type="Pfam" id="PF07735">
    <property type="entry name" value="FBA_2"/>
    <property type="match status" value="1"/>
</dbReference>
<dbReference type="HOGENOM" id="CLU_028840_1_3_1"/>
<dbReference type="EMBL" id="GL379788">
    <property type="protein sequence ID" value="EGT40361.1"/>
    <property type="molecule type" value="Genomic_DNA"/>
</dbReference>
<gene>
    <name evidence="2" type="ORF">CAEBREN_17081</name>
</gene>
<dbReference type="PANTHER" id="PTHR22899:SF0">
    <property type="entry name" value="F-BOX ASSOCIATED DOMAIN-CONTAINING PROTEIN-RELATED"/>
    <property type="match status" value="1"/>
</dbReference>
<accession>G0MB88</accession>
<evidence type="ECO:0000313" key="3">
    <source>
        <dbReference type="Proteomes" id="UP000008068"/>
    </source>
</evidence>
<evidence type="ECO:0000259" key="1">
    <source>
        <dbReference type="Pfam" id="PF07735"/>
    </source>
</evidence>
<dbReference type="InterPro" id="IPR053222">
    <property type="entry name" value="Zygotic_Embryogenesis-Asso"/>
</dbReference>
<keyword evidence="3" id="KW-1185">Reference proteome</keyword>
<protein>
    <recommendedName>
        <fullName evidence="1">Sdz-33 F-box domain-containing protein</fullName>
    </recommendedName>
</protein>
<dbReference type="InParanoid" id="G0MB88"/>
<proteinExistence type="predicted"/>
<evidence type="ECO:0000313" key="2">
    <source>
        <dbReference type="EMBL" id="EGT40361.1"/>
    </source>
</evidence>
<dbReference type="OrthoDB" id="5909081at2759"/>
<organism evidence="3">
    <name type="scientific">Caenorhabditis brenneri</name>
    <name type="common">Nematode worm</name>
    <dbReference type="NCBI Taxonomy" id="135651"/>
    <lineage>
        <taxon>Eukaryota</taxon>
        <taxon>Metazoa</taxon>
        <taxon>Ecdysozoa</taxon>
        <taxon>Nematoda</taxon>
        <taxon>Chromadorea</taxon>
        <taxon>Rhabditida</taxon>
        <taxon>Rhabditina</taxon>
        <taxon>Rhabditomorpha</taxon>
        <taxon>Rhabditoidea</taxon>
        <taxon>Rhabditidae</taxon>
        <taxon>Peloderinae</taxon>
        <taxon>Caenorhabditis</taxon>
    </lineage>
</organism>
<reference evidence="3" key="1">
    <citation type="submission" date="2011-07" db="EMBL/GenBank/DDBJ databases">
        <authorList>
            <consortium name="Caenorhabditis brenneri Sequencing and Analysis Consortium"/>
            <person name="Wilson R.K."/>
        </authorList>
    </citation>
    <scope>NUCLEOTIDE SEQUENCE [LARGE SCALE GENOMIC DNA]</scope>
    <source>
        <strain evidence="3">PB2801</strain>
    </source>
</reference>
<dbReference type="InterPro" id="IPR012885">
    <property type="entry name" value="F-box_Sdz-33"/>
</dbReference>
<sequence>MIPLLKLPKKARKIVIQIIDFYDKVPLSFCSKRMKAMTITRGAVFTDHLIVYIGVNYCIVFHDSSAHVFWGTPTLLREEEMHVRTTAGRGYWNKFTMPNWSVFDRINHVNSLFPCREGGTFTTISSDAFNFDNDIHLIRREDVGMLVISPTESNAIFVDQILNHFLEVNSLSLHCRRLQNAKIIRKALMRNFHELFIRTNFRIDFDELLLVNCRYLLLVMQDLTGSQLNKFFKLWKEGCNPRL</sequence>
<name>G0MB88_CAEBE</name>
<dbReference type="Proteomes" id="UP000008068">
    <property type="component" value="Unassembled WGS sequence"/>
</dbReference>
<dbReference type="AlphaFoldDB" id="G0MB88"/>
<feature type="domain" description="Sdz-33 F-box" evidence="1">
    <location>
        <begin position="184"/>
        <end position="243"/>
    </location>
</feature>
<dbReference type="PANTHER" id="PTHR22899">
    <property type="entry name" value="CYCLIN-RELATED F-BOX FAMILY"/>
    <property type="match status" value="1"/>
</dbReference>